<dbReference type="AlphaFoldDB" id="A0A0B6Y006"/>
<dbReference type="InterPro" id="IPR003754">
    <property type="entry name" value="4pyrrol_synth_uPrphyn_synth"/>
</dbReference>
<sequence>EVDRFAESLEEVGLSCVTIPVLSFRFINQSVLRSHLSAIHLFSAIIFTSVRAVEAVVTIAKELENENIFQIQSFVVGNTTSDAAKKSGFSPKGENCGSAKALAEYILQEVGAEKSKPLLYPCSNLHHDTLQDDLTSHGLQVTEVVSYETCPNENMTEALQQALHIQGLPDYAVFFSPSGFQYTQSAVARDLLQLDKIKIIALGPSTYKFLCDCGFTPFGMAEKPEPQSLLQLLT</sequence>
<comment type="pathway">
    <text evidence="1">Porphyrin-containing compound metabolism; protoporphyrin-IX biosynthesis; coproporphyrinogen-III from 5-aminolevulinate: step 3/4.</text>
</comment>
<dbReference type="PANTHER" id="PTHR12390:SF0">
    <property type="entry name" value="UROPORPHYRINOGEN-III SYNTHASE"/>
    <property type="match status" value="1"/>
</dbReference>
<comment type="function">
    <text evidence="11">Catalyzes cyclization of the linear tetrapyrrole, hydroxymethylbilane, to the macrocyclic uroporphyrinogen III, the branch point for the various sub-pathways leading to the wide diversity of porphyrins. Porphyrins act as cofactors for a multitude of enzymes that perform a variety of processes within the cell such as methionine synthesis (vitamin B12) or oxygen transport (heme).</text>
</comment>
<evidence type="ECO:0000256" key="4">
    <source>
        <dbReference type="ARBA" id="ARBA00023133"/>
    </source>
</evidence>
<dbReference type="InterPro" id="IPR039793">
    <property type="entry name" value="UROS/Hem4"/>
</dbReference>
<dbReference type="InterPro" id="IPR036108">
    <property type="entry name" value="4pyrrol_syn_uPrphyn_synt_sf"/>
</dbReference>
<evidence type="ECO:0000256" key="2">
    <source>
        <dbReference type="ARBA" id="ARBA00008133"/>
    </source>
</evidence>
<dbReference type="GO" id="GO:0004852">
    <property type="term" value="F:uroporphyrinogen-III synthase activity"/>
    <property type="evidence" value="ECO:0007669"/>
    <property type="project" value="UniProtKB-EC"/>
</dbReference>
<evidence type="ECO:0000256" key="11">
    <source>
        <dbReference type="ARBA" id="ARBA00060039"/>
    </source>
</evidence>
<evidence type="ECO:0000256" key="7">
    <source>
        <dbReference type="ARBA" id="ARBA00031702"/>
    </source>
</evidence>
<dbReference type="GO" id="GO:0006782">
    <property type="term" value="P:protoporphyrinogen IX biosynthetic process"/>
    <property type="evidence" value="ECO:0007669"/>
    <property type="project" value="UniProtKB-UniPathway"/>
</dbReference>
<dbReference type="CDD" id="cd06578">
    <property type="entry name" value="HemD"/>
    <property type="match status" value="1"/>
</dbReference>
<evidence type="ECO:0000256" key="10">
    <source>
        <dbReference type="ARBA" id="ARBA00048617"/>
    </source>
</evidence>
<evidence type="ECO:0000256" key="9">
    <source>
        <dbReference type="ARBA" id="ARBA00040167"/>
    </source>
</evidence>
<gene>
    <name evidence="13" type="primary">ORF7731</name>
</gene>
<evidence type="ECO:0000256" key="5">
    <source>
        <dbReference type="ARBA" id="ARBA00023239"/>
    </source>
</evidence>
<name>A0A0B6Y006_9EUPU</name>
<dbReference type="GO" id="GO:0006780">
    <property type="term" value="P:uroporphyrinogen III biosynthetic process"/>
    <property type="evidence" value="ECO:0007669"/>
    <property type="project" value="InterPro"/>
</dbReference>
<dbReference type="EC" id="4.2.1.75" evidence="3"/>
<dbReference type="GO" id="GO:0006785">
    <property type="term" value="P:heme B biosynthetic process"/>
    <property type="evidence" value="ECO:0007669"/>
    <property type="project" value="UniProtKB-ARBA"/>
</dbReference>
<keyword evidence="5" id="KW-0456">Lyase</keyword>
<protein>
    <recommendedName>
        <fullName evidence="9">Uroporphyrinogen-III synthase</fullName>
        <ecNumber evidence="3">4.2.1.75</ecNumber>
    </recommendedName>
    <alternativeName>
        <fullName evidence="8">Hydroxymethylbilane hydrolyase [cyclizing]</fullName>
    </alternativeName>
    <alternativeName>
        <fullName evidence="7">Uroporphyrinogen-III cosynthase</fullName>
    </alternativeName>
</protein>
<comment type="catalytic activity">
    <reaction evidence="10">
        <text>hydroxymethylbilane = uroporphyrinogen III + H2O</text>
        <dbReference type="Rhea" id="RHEA:18965"/>
        <dbReference type="ChEBI" id="CHEBI:15377"/>
        <dbReference type="ChEBI" id="CHEBI:57308"/>
        <dbReference type="ChEBI" id="CHEBI:57845"/>
        <dbReference type="EC" id="4.2.1.75"/>
    </reaction>
</comment>
<accession>A0A0B6Y006</accession>
<dbReference type="Pfam" id="PF02602">
    <property type="entry name" value="HEM4"/>
    <property type="match status" value="1"/>
</dbReference>
<dbReference type="GO" id="GO:0005829">
    <property type="term" value="C:cytosol"/>
    <property type="evidence" value="ECO:0007669"/>
    <property type="project" value="TreeGrafter"/>
</dbReference>
<dbReference type="UniPathway" id="UPA00251">
    <property type="reaction ID" value="UER00320"/>
</dbReference>
<comment type="similarity">
    <text evidence="2">Belongs to the uroporphyrinogen-III synthase family.</text>
</comment>
<dbReference type="PANTHER" id="PTHR12390">
    <property type="entry name" value="UROPORPHYRINOGEN III SYNTHASE"/>
    <property type="match status" value="1"/>
</dbReference>
<organism evidence="13">
    <name type="scientific">Arion vulgaris</name>
    <dbReference type="NCBI Taxonomy" id="1028688"/>
    <lineage>
        <taxon>Eukaryota</taxon>
        <taxon>Metazoa</taxon>
        <taxon>Spiralia</taxon>
        <taxon>Lophotrochozoa</taxon>
        <taxon>Mollusca</taxon>
        <taxon>Gastropoda</taxon>
        <taxon>Heterobranchia</taxon>
        <taxon>Euthyneura</taxon>
        <taxon>Panpulmonata</taxon>
        <taxon>Eupulmonata</taxon>
        <taxon>Stylommatophora</taxon>
        <taxon>Helicina</taxon>
        <taxon>Arionoidea</taxon>
        <taxon>Arionidae</taxon>
        <taxon>Arion</taxon>
    </lineage>
</organism>
<evidence type="ECO:0000256" key="1">
    <source>
        <dbReference type="ARBA" id="ARBA00004772"/>
    </source>
</evidence>
<evidence type="ECO:0000256" key="3">
    <source>
        <dbReference type="ARBA" id="ARBA00013109"/>
    </source>
</evidence>
<evidence type="ECO:0000259" key="12">
    <source>
        <dbReference type="Pfam" id="PF02602"/>
    </source>
</evidence>
<feature type="domain" description="Tetrapyrrole biosynthesis uroporphyrinogen III synthase" evidence="12">
    <location>
        <begin position="3"/>
        <end position="231"/>
    </location>
</feature>
<evidence type="ECO:0000256" key="8">
    <source>
        <dbReference type="ARBA" id="ARBA00032649"/>
    </source>
</evidence>
<dbReference type="FunFam" id="3.40.50.10090:FF:000003">
    <property type="entry name" value="uroporphyrinogen-III synthase"/>
    <property type="match status" value="1"/>
</dbReference>
<evidence type="ECO:0000256" key="6">
    <source>
        <dbReference type="ARBA" id="ARBA00023244"/>
    </source>
</evidence>
<dbReference type="Gene3D" id="3.40.50.10090">
    <property type="match status" value="2"/>
</dbReference>
<feature type="non-terminal residue" evidence="13">
    <location>
        <position position="1"/>
    </location>
</feature>
<keyword evidence="4" id="KW-0350">Heme biosynthesis</keyword>
<evidence type="ECO:0000313" key="13">
    <source>
        <dbReference type="EMBL" id="CEK49433.1"/>
    </source>
</evidence>
<dbReference type="EMBL" id="HACG01002568">
    <property type="protein sequence ID" value="CEK49433.1"/>
    <property type="molecule type" value="Transcribed_RNA"/>
</dbReference>
<proteinExistence type="inferred from homology"/>
<reference evidence="13" key="1">
    <citation type="submission" date="2014-12" db="EMBL/GenBank/DDBJ databases">
        <title>Insight into the proteome of Arion vulgaris.</title>
        <authorList>
            <person name="Aradska J."/>
            <person name="Bulat T."/>
            <person name="Smidak R."/>
            <person name="Sarate P."/>
            <person name="Gangsoo J."/>
            <person name="Sialana F."/>
            <person name="Bilban M."/>
            <person name="Lubec G."/>
        </authorList>
    </citation>
    <scope>NUCLEOTIDE SEQUENCE</scope>
    <source>
        <tissue evidence="13">Skin</tissue>
    </source>
</reference>
<dbReference type="SUPFAM" id="SSF69618">
    <property type="entry name" value="HemD-like"/>
    <property type="match status" value="1"/>
</dbReference>
<keyword evidence="6" id="KW-0627">Porphyrin biosynthesis</keyword>